<sequence>MRRGGGEIWDIEMSRALNKMGHNITLYTGKPLSGDISKPSDLPTIKVTSPFLYDLGYAAPIGVGGLITDIDRQLFITQLRRHLADNYDIVQINGCPETLRIRNSVECPMTIKLNGPPHSLFYDYIHPTKSSYSWLNQADGIVTNQITAKKIRAETDINPTVLPPGVDTNRFTPKENSTERPNPSILWVGRYVPVKNLSELLDGFNNLRERGINAELVLVGEGPLQSKIKKRAKSYDLKDSIRFEGYIPNNKLPTYYSEADIFALSSHHESFGMVLLEAMACGTPVVAPRIDYIPEIVTDGQAGLLYEPGSPGDLSDKLRQLLEDPKRRNEMSQYARKTVTSQFKWEQQAKKLLDYYERIIQ</sequence>
<dbReference type="Pfam" id="PF00534">
    <property type="entry name" value="Glycos_transf_1"/>
    <property type="match status" value="1"/>
</dbReference>
<evidence type="ECO:0000313" key="2">
    <source>
        <dbReference type="EMBL" id="MFA1610786.1"/>
    </source>
</evidence>
<evidence type="ECO:0000313" key="3">
    <source>
        <dbReference type="Proteomes" id="UP001570511"/>
    </source>
</evidence>
<dbReference type="Gene3D" id="3.40.50.2000">
    <property type="entry name" value="Glycogen Phosphorylase B"/>
    <property type="match status" value="2"/>
</dbReference>
<name>A0ABD5MHH7_9EURY</name>
<proteinExistence type="predicted"/>
<feature type="domain" description="Glycosyl transferase family 1" evidence="1">
    <location>
        <begin position="176"/>
        <end position="337"/>
    </location>
</feature>
<gene>
    <name evidence="2" type="ORF">OS889_07180</name>
</gene>
<dbReference type="EMBL" id="JBGNYA010000001">
    <property type="protein sequence ID" value="MFA1610786.1"/>
    <property type="molecule type" value="Genomic_DNA"/>
</dbReference>
<dbReference type="CDD" id="cd03801">
    <property type="entry name" value="GT4_PimA-like"/>
    <property type="match status" value="1"/>
</dbReference>
<dbReference type="SUPFAM" id="SSF53756">
    <property type="entry name" value="UDP-Glycosyltransferase/glycogen phosphorylase"/>
    <property type="match status" value="1"/>
</dbReference>
<accession>A0ABD5MHH7</accession>
<dbReference type="EC" id="2.4.-.-" evidence="2"/>
<reference evidence="2 3" key="1">
    <citation type="submission" date="2024-08" db="EMBL/GenBank/DDBJ databases">
        <title>Halobellus sp. MBLA0158 whole genome sequence.</title>
        <authorList>
            <person name="Hwang C.Y."/>
            <person name="Cho E.-S."/>
            <person name="Seo M.-J."/>
        </authorList>
    </citation>
    <scope>NUCLEOTIDE SEQUENCE [LARGE SCALE GENOMIC DNA]</scope>
    <source>
        <strain evidence="2 3">MBLA0158</strain>
    </source>
</reference>
<dbReference type="PANTHER" id="PTHR45947:SF3">
    <property type="entry name" value="SULFOQUINOVOSYL TRANSFERASE SQD2"/>
    <property type="match status" value="1"/>
</dbReference>
<protein>
    <submittedName>
        <fullName evidence="2">Glycosyltransferase family 4 protein</fullName>
        <ecNumber evidence="2">2.4.-.-</ecNumber>
    </submittedName>
</protein>
<dbReference type="AlphaFoldDB" id="A0ABD5MHH7"/>
<comment type="caution">
    <text evidence="2">The sequence shown here is derived from an EMBL/GenBank/DDBJ whole genome shotgun (WGS) entry which is preliminary data.</text>
</comment>
<organism evidence="2 3">
    <name type="scientific">Halobellus rubicundus</name>
    <dbReference type="NCBI Taxonomy" id="2996466"/>
    <lineage>
        <taxon>Archaea</taxon>
        <taxon>Methanobacteriati</taxon>
        <taxon>Methanobacteriota</taxon>
        <taxon>Stenosarchaea group</taxon>
        <taxon>Halobacteria</taxon>
        <taxon>Halobacteriales</taxon>
        <taxon>Haloferacaceae</taxon>
        <taxon>Halobellus</taxon>
    </lineage>
</organism>
<dbReference type="PANTHER" id="PTHR45947">
    <property type="entry name" value="SULFOQUINOVOSYL TRANSFERASE SQD2"/>
    <property type="match status" value="1"/>
</dbReference>
<dbReference type="InterPro" id="IPR050194">
    <property type="entry name" value="Glycosyltransferase_grp1"/>
</dbReference>
<dbReference type="Proteomes" id="UP001570511">
    <property type="component" value="Unassembled WGS sequence"/>
</dbReference>
<dbReference type="InterPro" id="IPR001296">
    <property type="entry name" value="Glyco_trans_1"/>
</dbReference>
<keyword evidence="2" id="KW-0808">Transferase</keyword>
<keyword evidence="2" id="KW-0328">Glycosyltransferase</keyword>
<keyword evidence="3" id="KW-1185">Reference proteome</keyword>
<evidence type="ECO:0000259" key="1">
    <source>
        <dbReference type="Pfam" id="PF00534"/>
    </source>
</evidence>
<dbReference type="GO" id="GO:0016757">
    <property type="term" value="F:glycosyltransferase activity"/>
    <property type="evidence" value="ECO:0007669"/>
    <property type="project" value="UniProtKB-KW"/>
</dbReference>
<dbReference type="RefSeq" id="WP_372388561.1">
    <property type="nucleotide sequence ID" value="NZ_JBGNYA010000001.1"/>
</dbReference>